<dbReference type="Proteomes" id="UP000663869">
    <property type="component" value="Unassembled WGS sequence"/>
</dbReference>
<evidence type="ECO:0000313" key="7">
    <source>
        <dbReference type="EMBL" id="CAF4212480.1"/>
    </source>
</evidence>
<feature type="compositionally biased region" description="Acidic residues" evidence="1">
    <location>
        <begin position="32"/>
        <end position="47"/>
    </location>
</feature>
<dbReference type="Proteomes" id="UP000663833">
    <property type="component" value="Unassembled WGS sequence"/>
</dbReference>
<feature type="region of interest" description="Disordered" evidence="1">
    <location>
        <begin position="1"/>
        <end position="110"/>
    </location>
</feature>
<dbReference type="EMBL" id="CAJNYV010001675">
    <property type="protein sequence ID" value="CAF3432339.1"/>
    <property type="molecule type" value="Genomic_DNA"/>
</dbReference>
<name>A0A818D9K9_9BILA</name>
<organism evidence="5 12">
    <name type="scientific">Rotaria socialis</name>
    <dbReference type="NCBI Taxonomy" id="392032"/>
    <lineage>
        <taxon>Eukaryota</taxon>
        <taxon>Metazoa</taxon>
        <taxon>Spiralia</taxon>
        <taxon>Gnathifera</taxon>
        <taxon>Rotifera</taxon>
        <taxon>Eurotatoria</taxon>
        <taxon>Bdelloidea</taxon>
        <taxon>Philodinida</taxon>
        <taxon>Philodinidae</taxon>
        <taxon>Rotaria</taxon>
    </lineage>
</organism>
<reference evidence="5" key="1">
    <citation type="submission" date="2021-02" db="EMBL/GenBank/DDBJ databases">
        <authorList>
            <person name="Nowell W R."/>
        </authorList>
    </citation>
    <scope>NUCLEOTIDE SEQUENCE</scope>
</reference>
<feature type="compositionally biased region" description="Basic and acidic residues" evidence="1">
    <location>
        <begin position="65"/>
        <end position="74"/>
    </location>
</feature>
<evidence type="ECO:0000313" key="9">
    <source>
        <dbReference type="EMBL" id="CAF4416035.1"/>
    </source>
</evidence>
<feature type="compositionally biased region" description="Acidic residues" evidence="1">
    <location>
        <begin position="95"/>
        <end position="104"/>
    </location>
</feature>
<dbReference type="Proteomes" id="UP000663838">
    <property type="component" value="Unassembled WGS sequence"/>
</dbReference>
<keyword evidence="13" id="KW-1185">Reference proteome</keyword>
<dbReference type="Proteomes" id="UP000663862">
    <property type="component" value="Unassembled WGS sequence"/>
</dbReference>
<dbReference type="AlphaFoldDB" id="A0A818D9K9"/>
<evidence type="ECO:0000313" key="11">
    <source>
        <dbReference type="EMBL" id="CAF4613238.1"/>
    </source>
</evidence>
<evidence type="ECO:0000313" key="10">
    <source>
        <dbReference type="EMBL" id="CAF4607043.1"/>
    </source>
</evidence>
<dbReference type="EMBL" id="CAJOBR010001419">
    <property type="protein sequence ID" value="CAF4607043.1"/>
    <property type="molecule type" value="Genomic_DNA"/>
</dbReference>
<dbReference type="Proteomes" id="UP000663873">
    <property type="component" value="Unassembled WGS sequence"/>
</dbReference>
<dbReference type="EMBL" id="CAJOBP010000714">
    <property type="protein sequence ID" value="CAF4212480.1"/>
    <property type="molecule type" value="Genomic_DNA"/>
</dbReference>
<dbReference type="EMBL" id="CAJOBQ010000775">
    <property type="protein sequence ID" value="CAF4416035.1"/>
    <property type="molecule type" value="Genomic_DNA"/>
</dbReference>
<dbReference type="Proteomes" id="UP000663825">
    <property type="component" value="Unassembled WGS sequence"/>
</dbReference>
<dbReference type="Proteomes" id="UP000663865">
    <property type="component" value="Unassembled WGS sequence"/>
</dbReference>
<dbReference type="Proteomes" id="UP000663848">
    <property type="component" value="Unassembled WGS sequence"/>
</dbReference>
<gene>
    <name evidence="4" type="ORF">FME351_LOCUS10567</name>
    <name evidence="6" type="ORF">GRG538_LOCUS17368</name>
    <name evidence="8" type="ORF">HFQ381_LOCUS10438</name>
    <name evidence="5" type="ORF">KIK155_LOCUS10929</name>
    <name evidence="2" type="ORF">LUA448_LOCUS6756</name>
    <name evidence="10" type="ORF">QYT958_LOCUS11952</name>
    <name evidence="3" type="ORF">TIS948_LOCUS20428</name>
    <name evidence="11" type="ORF">TOA249_LOCUS11445</name>
    <name evidence="9" type="ORF">TSG867_LOCUS14133</name>
    <name evidence="7" type="ORF">UJA718_LOCUS7228</name>
</gene>
<sequence length="110" mass="12196">MSTDEEIPAVSNVENAKISDGASTAGDYNTDIVDEQSAVEEINQPDDEIVKETNKQDLEEIENNYSKEEEERNDTPVSSTANRKTKVLDTTSDQNNEDDSELPSEELTVV</sequence>
<evidence type="ECO:0000313" key="8">
    <source>
        <dbReference type="EMBL" id="CAF4250723.1"/>
    </source>
</evidence>
<evidence type="ECO:0000256" key="1">
    <source>
        <dbReference type="SAM" id="MobiDB-lite"/>
    </source>
</evidence>
<dbReference type="EMBL" id="CAJNYT010002850">
    <property type="protein sequence ID" value="CAF3497258.1"/>
    <property type="molecule type" value="Genomic_DNA"/>
</dbReference>
<dbReference type="EMBL" id="CAJNYU010001156">
    <property type="protein sequence ID" value="CAF3417232.1"/>
    <property type="molecule type" value="Genomic_DNA"/>
</dbReference>
<evidence type="ECO:0000313" key="3">
    <source>
        <dbReference type="EMBL" id="CAF3323498.1"/>
    </source>
</evidence>
<dbReference type="Proteomes" id="UP000663872">
    <property type="component" value="Unassembled WGS sequence"/>
</dbReference>
<accession>A0A818D9K9</accession>
<feature type="compositionally biased region" description="Polar residues" evidence="1">
    <location>
        <begin position="75"/>
        <end position="94"/>
    </location>
</feature>
<dbReference type="EMBL" id="CAJNXB010003547">
    <property type="protein sequence ID" value="CAF3323498.1"/>
    <property type="molecule type" value="Genomic_DNA"/>
</dbReference>
<evidence type="ECO:0000313" key="12">
    <source>
        <dbReference type="Proteomes" id="UP000663865"/>
    </source>
</evidence>
<dbReference type="OrthoDB" id="10062862at2759"/>
<dbReference type="Proteomes" id="UP000663851">
    <property type="component" value="Unassembled WGS sequence"/>
</dbReference>
<evidence type="ECO:0000313" key="4">
    <source>
        <dbReference type="EMBL" id="CAF3417232.1"/>
    </source>
</evidence>
<protein>
    <submittedName>
        <fullName evidence="5">Uncharacterized protein</fullName>
    </submittedName>
</protein>
<comment type="caution">
    <text evidence="5">The sequence shown here is derived from an EMBL/GenBank/DDBJ whole genome shotgun (WGS) entry which is preliminary data.</text>
</comment>
<evidence type="ECO:0000313" key="5">
    <source>
        <dbReference type="EMBL" id="CAF3432339.1"/>
    </source>
</evidence>
<dbReference type="EMBL" id="CAJOBS010000621">
    <property type="protein sequence ID" value="CAF4613238.1"/>
    <property type="molecule type" value="Genomic_DNA"/>
</dbReference>
<evidence type="ECO:0000313" key="6">
    <source>
        <dbReference type="EMBL" id="CAF3497258.1"/>
    </source>
</evidence>
<dbReference type="EMBL" id="CAJOBO010000575">
    <property type="protein sequence ID" value="CAF4250723.1"/>
    <property type="molecule type" value="Genomic_DNA"/>
</dbReference>
<dbReference type="EMBL" id="CAJNYD010000656">
    <property type="protein sequence ID" value="CAF3284421.1"/>
    <property type="molecule type" value="Genomic_DNA"/>
</dbReference>
<evidence type="ECO:0000313" key="13">
    <source>
        <dbReference type="Proteomes" id="UP000663873"/>
    </source>
</evidence>
<evidence type="ECO:0000313" key="2">
    <source>
        <dbReference type="EMBL" id="CAF3284421.1"/>
    </source>
</evidence>
<feature type="compositionally biased region" description="Basic and acidic residues" evidence="1">
    <location>
        <begin position="48"/>
        <end position="58"/>
    </location>
</feature>
<proteinExistence type="predicted"/>